<dbReference type="Proteomes" id="UP000321291">
    <property type="component" value="Chromosome"/>
</dbReference>
<dbReference type="KEGG" id="agi:FSB73_20030"/>
<dbReference type="EMBL" id="CP042434">
    <property type="protein sequence ID" value="QEC73612.1"/>
    <property type="molecule type" value="Genomic_DNA"/>
</dbReference>
<keyword evidence="2" id="KW-1185">Reference proteome</keyword>
<accession>A0A5B8VRT9</accession>
<evidence type="ECO:0000313" key="2">
    <source>
        <dbReference type="Proteomes" id="UP000321291"/>
    </source>
</evidence>
<evidence type="ECO:0000313" key="1">
    <source>
        <dbReference type="EMBL" id="QEC73612.1"/>
    </source>
</evidence>
<organism evidence="1 2">
    <name type="scientific">Arachidicoccus ginsenosidivorans</name>
    <dbReference type="NCBI Taxonomy" id="496057"/>
    <lineage>
        <taxon>Bacteria</taxon>
        <taxon>Pseudomonadati</taxon>
        <taxon>Bacteroidota</taxon>
        <taxon>Chitinophagia</taxon>
        <taxon>Chitinophagales</taxon>
        <taxon>Chitinophagaceae</taxon>
        <taxon>Arachidicoccus</taxon>
    </lineage>
</organism>
<protein>
    <submittedName>
        <fullName evidence="1">Uncharacterized protein</fullName>
    </submittedName>
</protein>
<reference evidence="1 2" key="1">
    <citation type="journal article" date="2017" name="Int. J. Syst. Evol. Microbiol.">
        <title>Arachidicoccus ginsenosidivorans sp. nov., with ginsenoside-converting activity isolated from ginseng cultivating soil.</title>
        <authorList>
            <person name="Siddiqi M.Z."/>
            <person name="Aslam Z."/>
            <person name="Im W.T."/>
        </authorList>
    </citation>
    <scope>NUCLEOTIDE SEQUENCE [LARGE SCALE GENOMIC DNA]</scope>
    <source>
        <strain evidence="1 2">Gsoil 809</strain>
    </source>
</reference>
<gene>
    <name evidence="1" type="ORF">FSB73_20030</name>
</gene>
<sequence>MKRSHPDHPCHKPHIGEVYCLYDKGEGWGYAVFNVLRITGGFFVRSLYHINKTVWAHTTIKRHLLEFGYVYRNGGIINYDDNGEVMLRDCQMNFRFDPCMDCEVKLFRHTIETIDFHTNRAFLERYKKDFPQLIVPCMEAMDQEISYVPLDYMPYAPEALRPVLKEIRAVFTRKPHFGRQISIKMKNMAILLVRKTLTAITDQVYPRLFDEQKAELAKFEKDPLDCFESRPNLEIAKKRLGLTGADLKNIFGSDIICRLANL</sequence>
<name>A0A5B8VRT9_9BACT</name>
<dbReference type="AlphaFoldDB" id="A0A5B8VRT9"/>
<dbReference type="RefSeq" id="WP_146786345.1">
    <property type="nucleotide sequence ID" value="NZ_CP042434.1"/>
</dbReference>
<proteinExistence type="predicted"/>